<name>A0A1M5CS78_9FIRM</name>
<keyword evidence="2" id="KW-0808">Transferase</keyword>
<dbReference type="AlphaFoldDB" id="A0A1M5CS78"/>
<accession>A0A1M5CS78</accession>
<dbReference type="GO" id="GO:0004475">
    <property type="term" value="F:mannose-1-phosphate guanylyltransferase (GTP) activity"/>
    <property type="evidence" value="ECO:0007669"/>
    <property type="project" value="TreeGrafter"/>
</dbReference>
<dbReference type="OrthoDB" id="9806359at2"/>
<dbReference type="SUPFAM" id="SSF51182">
    <property type="entry name" value="RmlC-like cupins"/>
    <property type="match status" value="1"/>
</dbReference>
<dbReference type="Proteomes" id="UP000184196">
    <property type="component" value="Unassembled WGS sequence"/>
</dbReference>
<evidence type="ECO:0000313" key="2">
    <source>
        <dbReference type="EMBL" id="SHF57546.1"/>
    </source>
</evidence>
<dbReference type="EMBL" id="FQUW01000040">
    <property type="protein sequence ID" value="SHF57546.1"/>
    <property type="molecule type" value="Genomic_DNA"/>
</dbReference>
<keyword evidence="2" id="KW-0548">Nucleotidyltransferase</keyword>
<dbReference type="Pfam" id="PF22640">
    <property type="entry name" value="ManC_GMP_beta-helix"/>
    <property type="match status" value="1"/>
</dbReference>
<organism evidence="2 3">
    <name type="scientific">Desulfofundulus australicus DSM 11792</name>
    <dbReference type="NCBI Taxonomy" id="1121425"/>
    <lineage>
        <taxon>Bacteria</taxon>
        <taxon>Bacillati</taxon>
        <taxon>Bacillota</taxon>
        <taxon>Clostridia</taxon>
        <taxon>Eubacteriales</taxon>
        <taxon>Peptococcaceae</taxon>
        <taxon>Desulfofundulus</taxon>
    </lineage>
</organism>
<dbReference type="Gene3D" id="3.90.550.10">
    <property type="entry name" value="Spore Coat Polysaccharide Biosynthesis Protein SpsA, Chain A"/>
    <property type="match status" value="1"/>
</dbReference>
<protein>
    <submittedName>
        <fullName evidence="2">Mannose-1-phosphate guanylyltransferase</fullName>
    </submittedName>
</protein>
<dbReference type="PANTHER" id="PTHR46390:SF1">
    <property type="entry name" value="MANNOSE-1-PHOSPHATE GUANYLYLTRANSFERASE"/>
    <property type="match status" value="1"/>
</dbReference>
<dbReference type="InterPro" id="IPR011051">
    <property type="entry name" value="RmlC_Cupin_sf"/>
</dbReference>
<reference evidence="3" key="1">
    <citation type="submission" date="2016-11" db="EMBL/GenBank/DDBJ databases">
        <authorList>
            <person name="Varghese N."/>
            <person name="Submissions S."/>
        </authorList>
    </citation>
    <scope>NUCLEOTIDE SEQUENCE [LARGE SCALE GENOMIC DNA]</scope>
    <source>
        <strain evidence="3">DSM 11792</strain>
    </source>
</reference>
<dbReference type="GO" id="GO:0009298">
    <property type="term" value="P:GDP-mannose biosynthetic process"/>
    <property type="evidence" value="ECO:0007669"/>
    <property type="project" value="TreeGrafter"/>
</dbReference>
<proteinExistence type="predicted"/>
<evidence type="ECO:0000313" key="3">
    <source>
        <dbReference type="Proteomes" id="UP000184196"/>
    </source>
</evidence>
<dbReference type="InterPro" id="IPR051161">
    <property type="entry name" value="Mannose-6P_isomerase_type2"/>
</dbReference>
<feature type="domain" description="MannoseP isomerase/GMP-like beta-helix" evidence="1">
    <location>
        <begin position="100"/>
        <end position="156"/>
    </location>
</feature>
<evidence type="ECO:0000259" key="1">
    <source>
        <dbReference type="Pfam" id="PF22640"/>
    </source>
</evidence>
<sequence>MEQRDVFWKMRAVLEAVERYLPELARGLRPVAEAVGTADFDAVLAEYFPRLPKISIDCGVMEKADNVWAVPGDFGWDDLGAWTALERVTGKDSCGNLVQGQAVLVDTRETIIRSDSDNKLVVTFGLKDTLVVDTPDVLLVADKKRAQDLKAVLNELRRQGLDRFLQRLTTPGP</sequence>
<gene>
    <name evidence="2" type="ORF">SAMN02745218_02620</name>
</gene>
<dbReference type="InterPro" id="IPR054566">
    <property type="entry name" value="ManC/GMP-like_b-helix"/>
</dbReference>
<dbReference type="InterPro" id="IPR029044">
    <property type="entry name" value="Nucleotide-diphossugar_trans"/>
</dbReference>
<dbReference type="RefSeq" id="WP_114362193.1">
    <property type="nucleotide sequence ID" value="NZ_FQUW01000040.1"/>
</dbReference>
<dbReference type="PANTHER" id="PTHR46390">
    <property type="entry name" value="MANNOSE-1-PHOSPHATE GUANYLYLTRANSFERASE"/>
    <property type="match status" value="1"/>
</dbReference>
<keyword evidence="3" id="KW-1185">Reference proteome</keyword>